<dbReference type="SUPFAM" id="SSF51735">
    <property type="entry name" value="NAD(P)-binding Rossmann-fold domains"/>
    <property type="match status" value="1"/>
</dbReference>
<evidence type="ECO:0000256" key="19">
    <source>
        <dbReference type="ARBA" id="ARBA00049251"/>
    </source>
</evidence>
<keyword evidence="7" id="KW-0521">NADP</keyword>
<organism evidence="22 23">
    <name type="scientific">Neolewinella aquimaris</name>
    <dbReference type="NCBI Taxonomy" id="1835722"/>
    <lineage>
        <taxon>Bacteria</taxon>
        <taxon>Pseudomonadati</taxon>
        <taxon>Bacteroidota</taxon>
        <taxon>Saprospiria</taxon>
        <taxon>Saprospirales</taxon>
        <taxon>Lewinellaceae</taxon>
        <taxon>Neolewinella</taxon>
    </lineage>
</organism>
<keyword evidence="6" id="KW-0276">Fatty acid metabolism</keyword>
<evidence type="ECO:0000256" key="15">
    <source>
        <dbReference type="ARBA" id="ARBA00041063"/>
    </source>
</evidence>
<reference evidence="22 23" key="1">
    <citation type="submission" date="2020-08" db="EMBL/GenBank/DDBJ databases">
        <title>Genomic Encyclopedia of Type Strains, Phase IV (KMG-IV): sequencing the most valuable type-strain genomes for metagenomic binning, comparative biology and taxonomic classification.</title>
        <authorList>
            <person name="Goeker M."/>
        </authorList>
    </citation>
    <scope>NUCLEOTIDE SEQUENCE [LARGE SCALE GENOMIC DNA]</scope>
    <source>
        <strain evidence="22 23">DSM 105137</strain>
    </source>
</reference>
<comment type="pathway">
    <text evidence="2">Lipid metabolism.</text>
</comment>
<comment type="catalytic activity">
    <reaction evidence="20">
        <text>(2E)-decenoyl-CoA + NADPH + H(+) = decanoyl-CoA + NADP(+)</text>
        <dbReference type="Rhea" id="RHEA:44960"/>
        <dbReference type="ChEBI" id="CHEBI:15378"/>
        <dbReference type="ChEBI" id="CHEBI:57783"/>
        <dbReference type="ChEBI" id="CHEBI:58349"/>
        <dbReference type="ChEBI" id="CHEBI:61406"/>
        <dbReference type="ChEBI" id="CHEBI:61430"/>
    </reaction>
    <physiologicalReaction direction="left-to-right" evidence="20">
        <dbReference type="Rhea" id="RHEA:44961"/>
    </physiologicalReaction>
</comment>
<evidence type="ECO:0000256" key="20">
    <source>
        <dbReference type="ARBA" id="ARBA00049386"/>
    </source>
</evidence>
<dbReference type="Proteomes" id="UP000576209">
    <property type="component" value="Unassembled WGS sequence"/>
</dbReference>
<dbReference type="GO" id="GO:0019166">
    <property type="term" value="F:trans-2-enoyl-CoA reductase (NADPH) activity"/>
    <property type="evidence" value="ECO:0007669"/>
    <property type="project" value="UniProtKB-EC"/>
</dbReference>
<keyword evidence="9" id="KW-0443">Lipid metabolism</keyword>
<name>A0A840E6Q0_9BACT</name>
<evidence type="ECO:0000256" key="11">
    <source>
        <dbReference type="ARBA" id="ARBA00023160"/>
    </source>
</evidence>
<evidence type="ECO:0000256" key="9">
    <source>
        <dbReference type="ARBA" id="ARBA00023098"/>
    </source>
</evidence>
<dbReference type="Pfam" id="PF13561">
    <property type="entry name" value="adh_short_C2"/>
    <property type="match status" value="1"/>
</dbReference>
<evidence type="ECO:0000256" key="8">
    <source>
        <dbReference type="ARBA" id="ARBA00023002"/>
    </source>
</evidence>
<evidence type="ECO:0000313" key="23">
    <source>
        <dbReference type="Proteomes" id="UP000576209"/>
    </source>
</evidence>
<comment type="function">
    <text evidence="12">Participates in chain elongation of fatty acids. Catalyzes the reduction of trans-2-enoyl-CoAs of varying chain lengths from 6:1 to 16:1, having maximum activity with 10:1 CoA. Has no 2,4-dienoyl-CoA reductase activity.</text>
</comment>
<dbReference type="AlphaFoldDB" id="A0A840E6Q0"/>
<keyword evidence="23" id="KW-1185">Reference proteome</keyword>
<evidence type="ECO:0000256" key="2">
    <source>
        <dbReference type="ARBA" id="ARBA00005189"/>
    </source>
</evidence>
<comment type="catalytic activity">
    <reaction evidence="18">
        <text>(2E)-hexenoyl-CoA + NADPH + H(+) = hexanoyl-CoA + NADP(+)</text>
        <dbReference type="Rhea" id="RHEA:44956"/>
        <dbReference type="ChEBI" id="CHEBI:15378"/>
        <dbReference type="ChEBI" id="CHEBI:57783"/>
        <dbReference type="ChEBI" id="CHEBI:58349"/>
        <dbReference type="ChEBI" id="CHEBI:62077"/>
        <dbReference type="ChEBI" id="CHEBI:62620"/>
    </reaction>
    <physiologicalReaction direction="left-to-right" evidence="18">
        <dbReference type="Rhea" id="RHEA:44957"/>
    </physiologicalReaction>
</comment>
<evidence type="ECO:0000256" key="17">
    <source>
        <dbReference type="ARBA" id="ARBA00048686"/>
    </source>
</evidence>
<evidence type="ECO:0000256" key="21">
    <source>
        <dbReference type="ARBA" id="ARBA00049559"/>
    </source>
</evidence>
<dbReference type="RefSeq" id="WP_183493733.1">
    <property type="nucleotide sequence ID" value="NZ_JACIFF010000001.1"/>
</dbReference>
<dbReference type="EC" id="1.3.1.38" evidence="14"/>
<comment type="subcellular location">
    <subcellularLocation>
        <location evidence="1">Peroxisome</location>
    </subcellularLocation>
</comment>
<comment type="similarity">
    <text evidence="3">Belongs to the short-chain dehydrogenases/reductases (SDR) family.</text>
</comment>
<comment type="subunit">
    <text evidence="13">Interacts with PEX5, probably required to target it into peroxisomes.</text>
</comment>
<evidence type="ECO:0000313" key="22">
    <source>
        <dbReference type="EMBL" id="MBB4077469.1"/>
    </source>
</evidence>
<keyword evidence="5" id="KW-0597">Phosphoprotein</keyword>
<evidence type="ECO:0000256" key="6">
    <source>
        <dbReference type="ARBA" id="ARBA00022832"/>
    </source>
</evidence>
<evidence type="ECO:0000256" key="1">
    <source>
        <dbReference type="ARBA" id="ARBA00004275"/>
    </source>
</evidence>
<keyword evidence="11" id="KW-0275">Fatty acid biosynthesis</keyword>
<evidence type="ECO:0000256" key="4">
    <source>
        <dbReference type="ARBA" id="ARBA00022516"/>
    </source>
</evidence>
<comment type="catalytic activity">
    <reaction evidence="17">
        <text>(2E)-tetradecenoyl-CoA + NADPH + H(+) = tetradecanoyl-CoA + NADP(+)</text>
        <dbReference type="Rhea" id="RHEA:44968"/>
        <dbReference type="ChEBI" id="CHEBI:15378"/>
        <dbReference type="ChEBI" id="CHEBI:57385"/>
        <dbReference type="ChEBI" id="CHEBI:57783"/>
        <dbReference type="ChEBI" id="CHEBI:58349"/>
        <dbReference type="ChEBI" id="CHEBI:61405"/>
    </reaction>
    <physiologicalReaction direction="left-to-right" evidence="17">
        <dbReference type="Rhea" id="RHEA:44969"/>
    </physiologicalReaction>
</comment>
<dbReference type="InterPro" id="IPR052388">
    <property type="entry name" value="Peroxisomal_t2-enoyl-CoA_red"/>
</dbReference>
<gene>
    <name evidence="22" type="ORF">GGR28_000070</name>
</gene>
<comment type="caution">
    <text evidence="22">The sequence shown here is derived from an EMBL/GenBank/DDBJ whole genome shotgun (WGS) entry which is preliminary data.</text>
</comment>
<keyword evidence="4" id="KW-0444">Lipid biosynthesis</keyword>
<dbReference type="Gene3D" id="3.40.50.720">
    <property type="entry name" value="NAD(P)-binding Rossmann-like Domain"/>
    <property type="match status" value="1"/>
</dbReference>
<evidence type="ECO:0000256" key="5">
    <source>
        <dbReference type="ARBA" id="ARBA00022553"/>
    </source>
</evidence>
<evidence type="ECO:0000256" key="7">
    <source>
        <dbReference type="ARBA" id="ARBA00022857"/>
    </source>
</evidence>
<protein>
    <recommendedName>
        <fullName evidence="15">Peroxisomal trans-2-enoyl-CoA reductase</fullName>
        <ecNumber evidence="14">1.3.1.38</ecNumber>
    </recommendedName>
</protein>
<keyword evidence="10" id="KW-0576">Peroxisome</keyword>
<sequence>MYVPDLFAGKTALVTGGRSGIGYGIAEALLKLGARVCICARKPEPLAAAAAALAKHGTCVARPCDIRNSEEVEALADLIQTEFGRLDILVNNAGGQFPGLARQLTDKGWNAVINTNLNGTFYVSRIMAERFFIPQQEGNIVNIIVNMLRGFPGMAHTGAARAGVENLTKSLAQEWARYHVRVNSVAPGTIISSGLETYAEPVKALLDRMKQDNLMQRHGTVEEVANAVLFLASPLASYTSGTTLYVDGMDHLHGNRMRMVDMFRK</sequence>
<evidence type="ECO:0000256" key="13">
    <source>
        <dbReference type="ARBA" id="ARBA00038622"/>
    </source>
</evidence>
<evidence type="ECO:0000256" key="14">
    <source>
        <dbReference type="ARBA" id="ARBA00038849"/>
    </source>
</evidence>
<proteinExistence type="inferred from homology"/>
<dbReference type="PRINTS" id="PR00080">
    <property type="entry name" value="SDRFAMILY"/>
</dbReference>
<comment type="catalytic activity">
    <reaction evidence="16">
        <text>(2E)-dodecenoyl-CoA + NADPH + H(+) = dodecanoyl-CoA + NADP(+)</text>
        <dbReference type="Rhea" id="RHEA:44964"/>
        <dbReference type="ChEBI" id="CHEBI:15378"/>
        <dbReference type="ChEBI" id="CHEBI:57330"/>
        <dbReference type="ChEBI" id="CHEBI:57375"/>
        <dbReference type="ChEBI" id="CHEBI:57783"/>
        <dbReference type="ChEBI" id="CHEBI:58349"/>
    </reaction>
    <physiologicalReaction direction="left-to-right" evidence="16">
        <dbReference type="Rhea" id="RHEA:44965"/>
    </physiologicalReaction>
</comment>
<evidence type="ECO:0000256" key="18">
    <source>
        <dbReference type="ARBA" id="ARBA00049108"/>
    </source>
</evidence>
<evidence type="ECO:0000256" key="3">
    <source>
        <dbReference type="ARBA" id="ARBA00006484"/>
    </source>
</evidence>
<evidence type="ECO:0000256" key="12">
    <source>
        <dbReference type="ARBA" id="ARBA00037124"/>
    </source>
</evidence>
<comment type="catalytic activity">
    <reaction evidence="19">
        <text>a (2E)-enoyl-CoA + NADPH + H(+) = a 2,3-saturated acyl-CoA + NADP(+)</text>
        <dbReference type="Rhea" id="RHEA:33763"/>
        <dbReference type="ChEBI" id="CHEBI:15378"/>
        <dbReference type="ChEBI" id="CHEBI:57783"/>
        <dbReference type="ChEBI" id="CHEBI:58349"/>
        <dbReference type="ChEBI" id="CHEBI:58856"/>
        <dbReference type="ChEBI" id="CHEBI:65111"/>
        <dbReference type="EC" id="1.3.1.38"/>
    </reaction>
    <physiologicalReaction direction="left-to-right" evidence="19">
        <dbReference type="Rhea" id="RHEA:33764"/>
    </physiologicalReaction>
</comment>
<accession>A0A840E6Q0</accession>
<dbReference type="InterPro" id="IPR002347">
    <property type="entry name" value="SDR_fam"/>
</dbReference>
<dbReference type="EMBL" id="JACIFF010000001">
    <property type="protein sequence ID" value="MBB4077469.1"/>
    <property type="molecule type" value="Genomic_DNA"/>
</dbReference>
<dbReference type="GO" id="GO:0006633">
    <property type="term" value="P:fatty acid biosynthetic process"/>
    <property type="evidence" value="ECO:0007669"/>
    <property type="project" value="UniProtKB-KW"/>
</dbReference>
<evidence type="ECO:0000256" key="10">
    <source>
        <dbReference type="ARBA" id="ARBA00023140"/>
    </source>
</evidence>
<comment type="catalytic activity">
    <reaction evidence="21">
        <text>(2E)-octenoyl-CoA + NADPH + H(+) = octanoyl-CoA + NADP(+)</text>
        <dbReference type="Rhea" id="RHEA:44952"/>
        <dbReference type="ChEBI" id="CHEBI:15378"/>
        <dbReference type="ChEBI" id="CHEBI:57386"/>
        <dbReference type="ChEBI" id="CHEBI:57783"/>
        <dbReference type="ChEBI" id="CHEBI:58349"/>
        <dbReference type="ChEBI" id="CHEBI:62242"/>
    </reaction>
    <physiologicalReaction direction="left-to-right" evidence="21">
        <dbReference type="Rhea" id="RHEA:44953"/>
    </physiologicalReaction>
</comment>
<dbReference type="PANTHER" id="PTHR24317:SF7">
    <property type="entry name" value="PEROXISOMAL TRANS-2-ENOYL-COA REDUCTASE"/>
    <property type="match status" value="1"/>
</dbReference>
<dbReference type="FunFam" id="3.40.50.720:FF:000084">
    <property type="entry name" value="Short-chain dehydrogenase reductase"/>
    <property type="match status" value="1"/>
</dbReference>
<dbReference type="InterPro" id="IPR036291">
    <property type="entry name" value="NAD(P)-bd_dom_sf"/>
</dbReference>
<keyword evidence="8" id="KW-0560">Oxidoreductase</keyword>
<dbReference type="PANTHER" id="PTHR24317">
    <property type="entry name" value="PEROXISOMAL TRANS-2-ENOYL-COA REDUCTASE"/>
    <property type="match status" value="1"/>
</dbReference>
<dbReference type="PRINTS" id="PR00081">
    <property type="entry name" value="GDHRDH"/>
</dbReference>
<evidence type="ECO:0000256" key="16">
    <source>
        <dbReference type="ARBA" id="ARBA00047570"/>
    </source>
</evidence>